<keyword evidence="3" id="KW-0378">Hydrolase</keyword>
<dbReference type="Proteomes" id="UP000446658">
    <property type="component" value="Unassembled WGS sequence"/>
</dbReference>
<dbReference type="InterPro" id="IPR002142">
    <property type="entry name" value="Peptidase_S49"/>
</dbReference>
<evidence type="ECO:0000256" key="1">
    <source>
        <dbReference type="ARBA" id="ARBA00008683"/>
    </source>
</evidence>
<dbReference type="RefSeq" id="WP_230371273.1">
    <property type="nucleotide sequence ID" value="NZ_WLYX01000001.1"/>
</dbReference>
<keyword evidence="8" id="KW-1185">Reference proteome</keyword>
<reference evidence="7 8" key="1">
    <citation type="submission" date="2019-11" db="EMBL/GenBank/DDBJ databases">
        <title>Draft genome sequence of Paludibacterium sp. dN18-1.</title>
        <authorList>
            <person name="Im W.-T."/>
        </authorList>
    </citation>
    <scope>NUCLEOTIDE SEQUENCE [LARGE SCALE GENOMIC DNA]</scope>
    <source>
        <strain evidence="8">dN 18-1</strain>
        <strain evidence="7">DN 18-1</strain>
    </source>
</reference>
<protein>
    <submittedName>
        <fullName evidence="7">S49 family peptidase</fullName>
    </submittedName>
</protein>
<evidence type="ECO:0000256" key="4">
    <source>
        <dbReference type="ARBA" id="ARBA00022825"/>
    </source>
</evidence>
<sequence length="316" mass="34052">MKSRSYPLIAGHIFNTPLMVLPSMAETAVAWAKKQLNMNIVMAMPSARMMEDDGEDTLDLDPPTPDPVYGGGVAVIPVYGVLVSRIGQLDMCETMTAYESLRSQIQCALNDAGISHIILDIDSCGGSVAGCMELADFIYSCRGIKPITALVNFKAFSAAYLIASACDEIVMSETSGAGSIGVIMQHADLSKANEMEGISYTTIFIGNHKNDGDPNQPLTDQARAVMEQRCKVAYDQFTGRVAKYRNLDVKAVIATQAGLYFGQEAIDSGLADRIEAPQDAVNRIASDLAAQRQSKPPQKIMRMQARAAAQAMQAQL</sequence>
<dbReference type="InterPro" id="IPR033855">
    <property type="entry name" value="Protein_C"/>
</dbReference>
<proteinExistence type="inferred from homology"/>
<dbReference type="GO" id="GO:0006508">
    <property type="term" value="P:proteolysis"/>
    <property type="evidence" value="ECO:0007669"/>
    <property type="project" value="UniProtKB-KW"/>
</dbReference>
<dbReference type="PANTHER" id="PTHR33209:SF1">
    <property type="entry name" value="PEPTIDASE S49 DOMAIN-CONTAINING PROTEIN"/>
    <property type="match status" value="1"/>
</dbReference>
<evidence type="ECO:0000313" key="8">
    <source>
        <dbReference type="Proteomes" id="UP000446658"/>
    </source>
</evidence>
<organism evidence="7 8">
    <name type="scientific">Paludibacterium denitrificans</name>
    <dbReference type="NCBI Taxonomy" id="2675226"/>
    <lineage>
        <taxon>Bacteria</taxon>
        <taxon>Pseudomonadati</taxon>
        <taxon>Pseudomonadota</taxon>
        <taxon>Betaproteobacteria</taxon>
        <taxon>Neisseriales</taxon>
        <taxon>Chromobacteriaceae</taxon>
        <taxon>Paludibacterium</taxon>
    </lineage>
</organism>
<name>A0A844GFT7_9NEIS</name>
<evidence type="ECO:0000256" key="3">
    <source>
        <dbReference type="ARBA" id="ARBA00022801"/>
    </source>
</evidence>
<dbReference type="CDD" id="cd07022">
    <property type="entry name" value="S49_Sppa_36K_type"/>
    <property type="match status" value="1"/>
</dbReference>
<feature type="domain" description="Peptidase S49" evidence="5">
    <location>
        <begin position="144"/>
        <end position="287"/>
    </location>
</feature>
<dbReference type="Gene3D" id="3.90.226.10">
    <property type="entry name" value="2-enoyl-CoA Hydratase, Chain A, domain 1"/>
    <property type="match status" value="1"/>
</dbReference>
<evidence type="ECO:0000259" key="5">
    <source>
        <dbReference type="Pfam" id="PF01343"/>
    </source>
</evidence>
<comment type="caution">
    <text evidence="7">The sequence shown here is derived from an EMBL/GenBank/DDBJ whole genome shotgun (WGS) entry which is preliminary data.</text>
</comment>
<evidence type="ECO:0000313" key="6">
    <source>
        <dbReference type="EMBL" id="MTD32622.1"/>
    </source>
</evidence>
<dbReference type="SUPFAM" id="SSF52096">
    <property type="entry name" value="ClpP/crotonase"/>
    <property type="match status" value="1"/>
</dbReference>
<keyword evidence="2" id="KW-0645">Protease</keyword>
<dbReference type="Gene3D" id="6.20.330.10">
    <property type="match status" value="1"/>
</dbReference>
<dbReference type="AlphaFoldDB" id="A0A844GFT7"/>
<dbReference type="InterPro" id="IPR029045">
    <property type="entry name" value="ClpP/crotonase-like_dom_sf"/>
</dbReference>
<comment type="similarity">
    <text evidence="1">Belongs to the peptidase S49 family.</text>
</comment>
<evidence type="ECO:0000313" key="7">
    <source>
        <dbReference type="EMBL" id="MTD34088.1"/>
    </source>
</evidence>
<accession>A0A844GFT7</accession>
<dbReference type="EMBL" id="WLYX01000001">
    <property type="protein sequence ID" value="MTD34088.1"/>
    <property type="molecule type" value="Genomic_DNA"/>
</dbReference>
<dbReference type="PANTHER" id="PTHR33209">
    <property type="entry name" value="PROTEASE 4"/>
    <property type="match status" value="1"/>
</dbReference>
<dbReference type="Pfam" id="PF01343">
    <property type="entry name" value="Peptidase_S49"/>
    <property type="match status" value="1"/>
</dbReference>
<evidence type="ECO:0000256" key="2">
    <source>
        <dbReference type="ARBA" id="ARBA00022670"/>
    </source>
</evidence>
<gene>
    <name evidence="6" type="ORF">GKE73_02840</name>
    <name evidence="7" type="ORF">GKE73_16850</name>
</gene>
<dbReference type="EMBL" id="WLYX01000001">
    <property type="protein sequence ID" value="MTD32622.1"/>
    <property type="molecule type" value="Genomic_DNA"/>
</dbReference>
<keyword evidence="4" id="KW-0720">Serine protease</keyword>
<dbReference type="GO" id="GO:0008236">
    <property type="term" value="F:serine-type peptidase activity"/>
    <property type="evidence" value="ECO:0007669"/>
    <property type="project" value="UniProtKB-KW"/>
</dbReference>